<reference evidence="2 3" key="1">
    <citation type="submission" date="2020-01" db="EMBL/GenBank/DDBJ databases">
        <title>A novel Bacillus sp. from Pasinler.</title>
        <authorList>
            <person name="Adiguzel A."/>
            <person name="Ay H."/>
            <person name="Baltaci M.O."/>
        </authorList>
    </citation>
    <scope>NUCLEOTIDE SEQUENCE [LARGE SCALE GENOMIC DNA]</scope>
    <source>
        <strain evidence="2 3">P1</strain>
    </source>
</reference>
<gene>
    <name evidence="2" type="ORF">GW534_06025</name>
</gene>
<feature type="transmembrane region" description="Helical" evidence="1">
    <location>
        <begin position="213"/>
        <end position="231"/>
    </location>
</feature>
<comment type="caution">
    <text evidence="2">The sequence shown here is derived from an EMBL/GenBank/DDBJ whole genome shotgun (WGS) entry which is preliminary data.</text>
</comment>
<feature type="transmembrane region" description="Helical" evidence="1">
    <location>
        <begin position="92"/>
        <end position="117"/>
    </location>
</feature>
<name>A0ABX0A1M3_9BACI</name>
<keyword evidence="1" id="KW-0472">Membrane</keyword>
<evidence type="ECO:0000256" key="1">
    <source>
        <dbReference type="SAM" id="Phobius"/>
    </source>
</evidence>
<sequence length="247" mass="27878">MKRELILIKRYWMNTLSMIVSFYIIFLAMFLGIQVVGDPSTAELNTQYVIINYIFWYLTMAVMSGIGWVVMNEVTLGTLEQLYMSPLGAWRIFLARIVSSTIVEIGIVIVMLILSMLTAGTWLNLDILSIFPIFVLTIISMIGVSFMIAGMAVIFKQINSFLQISQFIFAGLTFVPLSVAPFLVFFPVVKGVDMVRQIAIHNYTLADFSLMDYTALILNAIVYLVLGIIVFSRCERHAMEKGILGQH</sequence>
<evidence type="ECO:0000313" key="3">
    <source>
        <dbReference type="Proteomes" id="UP000743899"/>
    </source>
</evidence>
<dbReference type="PANTHER" id="PTHR43229">
    <property type="entry name" value="NODULATION PROTEIN J"/>
    <property type="match status" value="1"/>
</dbReference>
<dbReference type="PANTHER" id="PTHR43229:SF6">
    <property type="entry name" value="ABC-TYPE MULTIDRUG TRANSPORT SYSTEM, PERMEASE COMPONENT"/>
    <property type="match status" value="1"/>
</dbReference>
<feature type="transmembrane region" description="Helical" evidence="1">
    <location>
        <begin position="167"/>
        <end position="186"/>
    </location>
</feature>
<evidence type="ECO:0000313" key="2">
    <source>
        <dbReference type="EMBL" id="NCU17330.1"/>
    </source>
</evidence>
<proteinExistence type="predicted"/>
<feature type="transmembrane region" description="Helical" evidence="1">
    <location>
        <begin position="12"/>
        <end position="33"/>
    </location>
</feature>
<organism evidence="2 3">
    <name type="scientific">Pallidibacillus pasinlerensis</name>
    <dbReference type="NCBI Taxonomy" id="2703818"/>
    <lineage>
        <taxon>Bacteria</taxon>
        <taxon>Bacillati</taxon>
        <taxon>Bacillota</taxon>
        <taxon>Bacilli</taxon>
        <taxon>Bacillales</taxon>
        <taxon>Bacillaceae</taxon>
        <taxon>Pallidibacillus</taxon>
    </lineage>
</organism>
<accession>A0ABX0A1M3</accession>
<feature type="transmembrane region" description="Helical" evidence="1">
    <location>
        <begin position="53"/>
        <end position="71"/>
    </location>
</feature>
<dbReference type="EMBL" id="JAACYS010000019">
    <property type="protein sequence ID" value="NCU17330.1"/>
    <property type="molecule type" value="Genomic_DNA"/>
</dbReference>
<dbReference type="InterPro" id="IPR051784">
    <property type="entry name" value="Nod_factor_ABC_transporter"/>
</dbReference>
<feature type="transmembrane region" description="Helical" evidence="1">
    <location>
        <begin position="129"/>
        <end position="155"/>
    </location>
</feature>
<keyword evidence="1" id="KW-0812">Transmembrane</keyword>
<protein>
    <submittedName>
        <fullName evidence="2">ABC transporter permease</fullName>
    </submittedName>
</protein>
<keyword evidence="3" id="KW-1185">Reference proteome</keyword>
<keyword evidence="1" id="KW-1133">Transmembrane helix</keyword>
<dbReference type="Proteomes" id="UP000743899">
    <property type="component" value="Unassembled WGS sequence"/>
</dbReference>